<keyword evidence="6" id="KW-1185">Reference proteome</keyword>
<accession>A0A3S5BCB1</accession>
<name>A0A3S5BCB1_MANHA</name>
<dbReference type="Proteomes" id="UP000318394">
    <property type="component" value="Unassembled WGS sequence"/>
</dbReference>
<reference evidence="3" key="1">
    <citation type="submission" date="2018-12" db="EMBL/GenBank/DDBJ databases">
        <authorList>
            <consortium name="Pathogen Informatics"/>
        </authorList>
    </citation>
    <scope>NUCLEOTIDE SEQUENCE [LARGE SCALE GENOMIC DNA]</scope>
    <source>
        <strain evidence="3">NCTC10643</strain>
    </source>
</reference>
<dbReference type="Proteomes" id="UP000315164">
    <property type="component" value="Unassembled WGS sequence"/>
</dbReference>
<gene>
    <name evidence="2" type="ORF">FEA53_10875</name>
    <name evidence="1" type="ORF">FEB89_10410</name>
    <name evidence="3" type="ORF">NCTC10643_01530</name>
</gene>
<dbReference type="GeneID" id="31487990"/>
<dbReference type="Proteomes" id="UP000271188">
    <property type="component" value="Chromosome"/>
</dbReference>
<protein>
    <submittedName>
        <fullName evidence="1">Hemophilus-specific protein</fullName>
    </submittedName>
</protein>
<organism evidence="3 4">
    <name type="scientific">Mannheimia haemolytica</name>
    <name type="common">Pasteurella haemolytica</name>
    <dbReference type="NCBI Taxonomy" id="75985"/>
    <lineage>
        <taxon>Bacteria</taxon>
        <taxon>Pseudomonadati</taxon>
        <taxon>Pseudomonadota</taxon>
        <taxon>Gammaproteobacteria</taxon>
        <taxon>Pasteurellales</taxon>
        <taxon>Pasteurellaceae</taxon>
        <taxon>Mannheimia</taxon>
    </lineage>
</organism>
<dbReference type="EMBL" id="VAJB01000028">
    <property type="protein sequence ID" value="TRB73049.1"/>
    <property type="molecule type" value="Genomic_DNA"/>
</dbReference>
<proteinExistence type="predicted"/>
<sequence length="81" mass="9447">MLVHIRLSCIGDVLPTKLNEWTSEHQALQQEISHRALEAWQNRDKDIKSVRFMQQMPSRQGLNFRFLSVSEQNGKLIVSRA</sequence>
<dbReference type="EMBL" id="VAJI01000025">
    <property type="protein sequence ID" value="TRB35755.1"/>
    <property type="molecule type" value="Genomic_DNA"/>
</dbReference>
<evidence type="ECO:0000313" key="1">
    <source>
        <dbReference type="EMBL" id="TRB35755.1"/>
    </source>
</evidence>
<evidence type="ECO:0000313" key="6">
    <source>
        <dbReference type="Proteomes" id="UP000318394"/>
    </source>
</evidence>
<dbReference type="EMBL" id="LR134495">
    <property type="protein sequence ID" value="VEI77646.1"/>
    <property type="molecule type" value="Genomic_DNA"/>
</dbReference>
<evidence type="ECO:0000313" key="3">
    <source>
        <dbReference type="EMBL" id="VEI77646.1"/>
    </source>
</evidence>
<evidence type="ECO:0000313" key="4">
    <source>
        <dbReference type="Proteomes" id="UP000271188"/>
    </source>
</evidence>
<evidence type="ECO:0000313" key="5">
    <source>
        <dbReference type="Proteomes" id="UP000315164"/>
    </source>
</evidence>
<dbReference type="AlphaFoldDB" id="A0A3S5BCB1"/>
<dbReference type="OrthoDB" id="5681413at2"/>
<dbReference type="RefSeq" id="WP_012340811.1">
    <property type="nucleotide sequence ID" value="NZ_CP017504.1"/>
</dbReference>
<evidence type="ECO:0000313" key="2">
    <source>
        <dbReference type="EMBL" id="TRB73049.1"/>
    </source>
</evidence>
<reference evidence="5 6" key="2">
    <citation type="journal article" date="2019" name="Vet. Microbiol.">
        <title>Genetic characterization of susceptible and multi-drug resistant Mannheimia haemolytica isolated from high-risk stocker calves prior to and after antimicrobial metaphylaxis.</title>
        <authorList>
            <person name="Snyder E.R."/>
            <person name="Alvarez-Narvaez S."/>
            <person name="Credille B.C."/>
        </authorList>
    </citation>
    <scope>NUCLEOTIDE SEQUENCE [LARGE SCALE GENOMIC DNA]</scope>
    <source>
        <strain evidence="2 5">UGA-R5-128-1</strain>
        <strain evidence="1 6">UGA-R7-163-1</strain>
    </source>
</reference>